<dbReference type="InterPro" id="IPR039068">
    <property type="entry name" value="PqqC-like"/>
</dbReference>
<accession>A0ABZ2LSI9</accession>
<dbReference type="Gene3D" id="1.20.910.10">
    <property type="entry name" value="Heme oxygenase-like"/>
    <property type="match status" value="1"/>
</dbReference>
<evidence type="ECO:0000313" key="3">
    <source>
        <dbReference type="Proteomes" id="UP001370348"/>
    </source>
</evidence>
<keyword evidence="1" id="KW-0560">Oxidoreductase</keyword>
<dbReference type="InterPro" id="IPR016084">
    <property type="entry name" value="Haem_Oase-like_multi-hlx"/>
</dbReference>
<dbReference type="PANTHER" id="PTHR40279">
    <property type="entry name" value="PQQC-LIKE PROTEIN"/>
    <property type="match status" value="1"/>
</dbReference>
<evidence type="ECO:0000313" key="2">
    <source>
        <dbReference type="EMBL" id="WXB11922.1"/>
    </source>
</evidence>
<keyword evidence="3" id="KW-1185">Reference proteome</keyword>
<proteinExistence type="predicted"/>
<evidence type="ECO:0000256" key="1">
    <source>
        <dbReference type="ARBA" id="ARBA00023002"/>
    </source>
</evidence>
<gene>
    <name evidence="2" type="ORF">LZC94_29205</name>
</gene>
<dbReference type="EMBL" id="CP089984">
    <property type="protein sequence ID" value="WXB11922.1"/>
    <property type="molecule type" value="Genomic_DNA"/>
</dbReference>
<dbReference type="SMART" id="SM01236">
    <property type="entry name" value="Haem_oxygenase_2"/>
    <property type="match status" value="1"/>
</dbReference>
<dbReference type="RefSeq" id="WP_394821538.1">
    <property type="nucleotide sequence ID" value="NZ_CP089984.1"/>
</dbReference>
<organism evidence="2 3">
    <name type="scientific">Pendulispora albinea</name>
    <dbReference type="NCBI Taxonomy" id="2741071"/>
    <lineage>
        <taxon>Bacteria</taxon>
        <taxon>Pseudomonadati</taxon>
        <taxon>Myxococcota</taxon>
        <taxon>Myxococcia</taxon>
        <taxon>Myxococcales</taxon>
        <taxon>Sorangiineae</taxon>
        <taxon>Pendulisporaceae</taxon>
        <taxon>Pendulispora</taxon>
    </lineage>
</organism>
<dbReference type="Proteomes" id="UP001370348">
    <property type="component" value="Chromosome"/>
</dbReference>
<reference evidence="2 3" key="1">
    <citation type="submission" date="2021-12" db="EMBL/GenBank/DDBJ databases">
        <title>Discovery of the Pendulisporaceae a myxobacterial family with distinct sporulation behavior and unique specialized metabolism.</title>
        <authorList>
            <person name="Garcia R."/>
            <person name="Popoff A."/>
            <person name="Bader C.D."/>
            <person name="Loehr J."/>
            <person name="Walesch S."/>
            <person name="Walt C."/>
            <person name="Boldt J."/>
            <person name="Bunk B."/>
            <person name="Haeckl F.J.F.P.J."/>
            <person name="Gunesch A.P."/>
            <person name="Birkelbach J."/>
            <person name="Nuebel U."/>
            <person name="Pietschmann T."/>
            <person name="Bach T."/>
            <person name="Mueller R."/>
        </authorList>
    </citation>
    <scope>NUCLEOTIDE SEQUENCE [LARGE SCALE GENOMIC DNA]</scope>
    <source>
        <strain evidence="2 3">MSr11954</strain>
    </source>
</reference>
<sequence length="293" mass="33663">MSQSNDHAKHVAGDHGVAITVPEHLDHQSWTHLHERRRELPEAQPPRAFVRDLARQIGKDGENNIGKLLKMFYDGQLSREQVKDWVMQWYYQARAFPPLIAQLIANSGGYYGLHERFSINVYEELGAGDPQKEHPLLLRRCAVALGATDEEAEFIVPYPETLLYVEYRAKLVRDASFIEGVACASYVNELTIPGFYRKVALGLREQFVLSDDDCEFFWVHVGKEGVENDYGGDIQHADEAAAVLERYATTAETQERCRQAVWRALQAKKVYWNGLLREIVLKREPRFRDFLVT</sequence>
<name>A0ABZ2LSI9_9BACT</name>
<protein>
    <submittedName>
        <fullName evidence="2">Iron-containing redox enzyme family protein</fullName>
    </submittedName>
</protein>
<dbReference type="SUPFAM" id="SSF48613">
    <property type="entry name" value="Heme oxygenase-like"/>
    <property type="match status" value="1"/>
</dbReference>
<dbReference type="Pfam" id="PF14518">
    <property type="entry name" value="Haem_oxygenas_2"/>
    <property type="match status" value="1"/>
</dbReference>
<dbReference type="PANTHER" id="PTHR40279:SF3">
    <property type="entry name" value="4-AMINOBENZOATE SYNTHASE"/>
    <property type="match status" value="1"/>
</dbReference>